<evidence type="ECO:0000313" key="1">
    <source>
        <dbReference type="EMBL" id="BBO75578.1"/>
    </source>
</evidence>
<dbReference type="RefSeq" id="WP_155304483.1">
    <property type="nucleotide sequence ID" value="NZ_AP021875.1"/>
</dbReference>
<proteinExistence type="predicted"/>
<reference evidence="1 2" key="1">
    <citation type="submission" date="2019-11" db="EMBL/GenBank/DDBJ databases">
        <title>Comparative genomics of hydrocarbon-degrading Desulfosarcina strains.</title>
        <authorList>
            <person name="Watanabe M."/>
            <person name="Kojima H."/>
            <person name="Fukui M."/>
        </authorList>
    </citation>
    <scope>NUCLEOTIDE SEQUENCE [LARGE SCALE GENOMIC DNA]</scope>
    <source>
        <strain evidence="1 2">PP31</strain>
    </source>
</reference>
<dbReference type="Proteomes" id="UP000427769">
    <property type="component" value="Chromosome"/>
</dbReference>
<evidence type="ECO:0000313" key="2">
    <source>
        <dbReference type="Proteomes" id="UP000427769"/>
    </source>
</evidence>
<dbReference type="AlphaFoldDB" id="A0A5K7Z3M2"/>
<gene>
    <name evidence="1" type="ORF">DSCW_29950</name>
</gene>
<dbReference type="EMBL" id="AP021875">
    <property type="protein sequence ID" value="BBO75578.1"/>
    <property type="molecule type" value="Genomic_DNA"/>
</dbReference>
<dbReference type="KEGG" id="dwd:DSCW_29950"/>
<protein>
    <submittedName>
        <fullName evidence="1">Uncharacterized protein</fullName>
    </submittedName>
</protein>
<organism evidence="1 2">
    <name type="scientific">Desulfosarcina widdelii</name>
    <dbReference type="NCBI Taxonomy" id="947919"/>
    <lineage>
        <taxon>Bacteria</taxon>
        <taxon>Pseudomonadati</taxon>
        <taxon>Thermodesulfobacteriota</taxon>
        <taxon>Desulfobacteria</taxon>
        <taxon>Desulfobacterales</taxon>
        <taxon>Desulfosarcinaceae</taxon>
        <taxon>Desulfosarcina</taxon>
    </lineage>
</organism>
<accession>A0A5K7Z3M2</accession>
<name>A0A5K7Z3M2_9BACT</name>
<keyword evidence="2" id="KW-1185">Reference proteome</keyword>
<sequence length="46" mass="5149">MKKNIGFISKRFAGTDGVTSEASKWAQVLLAMVHNCYWFAGQLDID</sequence>